<evidence type="ECO:0000256" key="3">
    <source>
        <dbReference type="ARBA" id="ARBA00022475"/>
    </source>
</evidence>
<feature type="transmembrane region" description="Helical" evidence="9">
    <location>
        <begin position="194"/>
        <end position="224"/>
    </location>
</feature>
<dbReference type="HAMAP" id="MF_00422">
    <property type="entry name" value="SecE"/>
    <property type="match status" value="1"/>
</dbReference>
<comment type="similarity">
    <text evidence="9">Belongs to the SecE/SEC61-gamma family.</text>
</comment>
<comment type="subunit">
    <text evidence="9">Component of the Sec protein translocase complex. Heterotrimer consisting of SecY, SecE and SecG subunits. The heterotrimers can form oligomers, although 1 heterotrimer is thought to be able to translocate proteins. Interacts with the ribosome. Interacts with SecDF, and other proteins may be involved. Interacts with SecA.</text>
</comment>
<keyword evidence="2 9" id="KW-0813">Transport</keyword>
<dbReference type="EMBL" id="BAABAB010000013">
    <property type="protein sequence ID" value="GAA3616853.1"/>
    <property type="molecule type" value="Genomic_DNA"/>
</dbReference>
<evidence type="ECO:0000256" key="10">
    <source>
        <dbReference type="SAM" id="MobiDB-lite"/>
    </source>
</evidence>
<accession>A0ABP6ZTE4</accession>
<keyword evidence="7 9" id="KW-0811">Translocation</keyword>
<comment type="subcellular location">
    <subcellularLocation>
        <location evidence="9">Cell membrane</location>
        <topology evidence="9">Single-pass membrane protein</topology>
    </subcellularLocation>
    <subcellularLocation>
        <location evidence="1">Membrane</location>
    </subcellularLocation>
</comment>
<gene>
    <name evidence="9" type="primary">secE</name>
    <name evidence="11" type="ORF">GCM10022236_18740</name>
</gene>
<evidence type="ECO:0000256" key="8">
    <source>
        <dbReference type="ARBA" id="ARBA00023136"/>
    </source>
</evidence>
<evidence type="ECO:0000256" key="9">
    <source>
        <dbReference type="HAMAP-Rule" id="MF_00422"/>
    </source>
</evidence>
<evidence type="ECO:0000256" key="5">
    <source>
        <dbReference type="ARBA" id="ARBA00022927"/>
    </source>
</evidence>
<dbReference type="Proteomes" id="UP001501490">
    <property type="component" value="Unassembled WGS sequence"/>
</dbReference>
<sequence length="228" mass="24284">MATDDERDPDKELSPSDSAADATADDAIVDDPRETGAEEATADLDGTDDEFDDELEIDDPDALERATEQVSDADDDVVSEPTNAELAELTEGSDASAKAGADSDEPVGDLDENGDGDRELVGVGAGTRKAKAKTAQSKALAEEKSDKKRTDKKGKATPKRDGTAPAHKRTGPVTFVKESVGELRKVVYPTGPQLLNYFIVVLIFVLFIIAIVSVLDLVFGWAILKIFS</sequence>
<feature type="compositionally biased region" description="Acidic residues" evidence="10">
    <location>
        <begin position="40"/>
        <end position="61"/>
    </location>
</feature>
<protein>
    <recommendedName>
        <fullName evidence="9">Protein translocase subunit SecE</fullName>
    </recommendedName>
</protein>
<evidence type="ECO:0000256" key="4">
    <source>
        <dbReference type="ARBA" id="ARBA00022692"/>
    </source>
</evidence>
<dbReference type="NCBIfam" id="TIGR00964">
    <property type="entry name" value="secE_bact"/>
    <property type="match status" value="1"/>
</dbReference>
<dbReference type="RefSeq" id="WP_344803727.1">
    <property type="nucleotide sequence ID" value="NZ_BAABAB010000013.1"/>
</dbReference>
<reference evidence="12" key="1">
    <citation type="journal article" date="2019" name="Int. J. Syst. Evol. Microbiol.">
        <title>The Global Catalogue of Microorganisms (GCM) 10K type strain sequencing project: providing services to taxonomists for standard genome sequencing and annotation.</title>
        <authorList>
            <consortium name="The Broad Institute Genomics Platform"/>
            <consortium name="The Broad Institute Genome Sequencing Center for Infectious Disease"/>
            <person name="Wu L."/>
            <person name="Ma J."/>
        </authorList>
    </citation>
    <scope>NUCLEOTIDE SEQUENCE [LARGE SCALE GENOMIC DNA]</scope>
    <source>
        <strain evidence="12">JCM 16929</strain>
    </source>
</reference>
<dbReference type="PANTHER" id="PTHR33910:SF1">
    <property type="entry name" value="PROTEIN TRANSLOCASE SUBUNIT SECE"/>
    <property type="match status" value="1"/>
</dbReference>
<dbReference type="Gene3D" id="1.20.5.1030">
    <property type="entry name" value="Preprotein translocase secy subunit"/>
    <property type="match status" value="1"/>
</dbReference>
<dbReference type="Pfam" id="PF00584">
    <property type="entry name" value="SecE"/>
    <property type="match status" value="1"/>
</dbReference>
<keyword evidence="5 9" id="KW-0653">Protein transport</keyword>
<comment type="function">
    <text evidence="9">Essential subunit of the Sec protein translocation channel SecYEG. Clamps together the 2 halves of SecY. May contact the channel plug during translocation.</text>
</comment>
<feature type="compositionally biased region" description="Acidic residues" evidence="10">
    <location>
        <begin position="102"/>
        <end position="114"/>
    </location>
</feature>
<dbReference type="InterPro" id="IPR001901">
    <property type="entry name" value="Translocase_SecE/Sec61-g"/>
</dbReference>
<proteinExistence type="inferred from homology"/>
<evidence type="ECO:0000256" key="1">
    <source>
        <dbReference type="ARBA" id="ARBA00004370"/>
    </source>
</evidence>
<evidence type="ECO:0000313" key="12">
    <source>
        <dbReference type="Proteomes" id="UP001501490"/>
    </source>
</evidence>
<keyword evidence="4 9" id="KW-0812">Transmembrane</keyword>
<keyword evidence="3 9" id="KW-1003">Cell membrane</keyword>
<comment type="caution">
    <text evidence="11">The sequence shown here is derived from an EMBL/GenBank/DDBJ whole genome shotgun (WGS) entry which is preliminary data.</text>
</comment>
<name>A0ABP6ZTE4_9ACTN</name>
<feature type="region of interest" description="Disordered" evidence="10">
    <location>
        <begin position="1"/>
        <end position="171"/>
    </location>
</feature>
<evidence type="ECO:0000256" key="7">
    <source>
        <dbReference type="ARBA" id="ARBA00023010"/>
    </source>
</evidence>
<evidence type="ECO:0000256" key="2">
    <source>
        <dbReference type="ARBA" id="ARBA00022448"/>
    </source>
</evidence>
<dbReference type="InterPro" id="IPR038379">
    <property type="entry name" value="SecE_sf"/>
</dbReference>
<dbReference type="InterPro" id="IPR005807">
    <property type="entry name" value="SecE_bac"/>
</dbReference>
<feature type="compositionally biased region" description="Basic and acidic residues" evidence="10">
    <location>
        <begin position="140"/>
        <end position="149"/>
    </location>
</feature>
<keyword evidence="6 9" id="KW-1133">Transmembrane helix</keyword>
<keyword evidence="8 9" id="KW-0472">Membrane</keyword>
<evidence type="ECO:0000313" key="11">
    <source>
        <dbReference type="EMBL" id="GAA3616853.1"/>
    </source>
</evidence>
<keyword evidence="12" id="KW-1185">Reference proteome</keyword>
<organism evidence="11 12">
    <name type="scientific">Microlunatus ginsengisoli</name>
    <dbReference type="NCBI Taxonomy" id="363863"/>
    <lineage>
        <taxon>Bacteria</taxon>
        <taxon>Bacillati</taxon>
        <taxon>Actinomycetota</taxon>
        <taxon>Actinomycetes</taxon>
        <taxon>Propionibacteriales</taxon>
        <taxon>Propionibacteriaceae</taxon>
        <taxon>Microlunatus</taxon>
    </lineage>
</organism>
<evidence type="ECO:0000256" key="6">
    <source>
        <dbReference type="ARBA" id="ARBA00022989"/>
    </source>
</evidence>
<dbReference type="PANTHER" id="PTHR33910">
    <property type="entry name" value="PROTEIN TRANSLOCASE SUBUNIT SECE"/>
    <property type="match status" value="1"/>
</dbReference>